<protein>
    <recommendedName>
        <fullName evidence="2">Heterokaryon incompatibility domain-containing protein</fullName>
    </recommendedName>
</protein>
<feature type="region of interest" description="Disordered" evidence="1">
    <location>
        <begin position="797"/>
        <end position="845"/>
    </location>
</feature>
<dbReference type="AlphaFoldDB" id="A0A0D1XLX8"/>
<dbReference type="PANTHER" id="PTHR24148">
    <property type="entry name" value="ANKYRIN REPEAT DOMAIN-CONTAINING PROTEIN 39 HOMOLOG-RELATED"/>
    <property type="match status" value="1"/>
</dbReference>
<dbReference type="EMBL" id="KN847544">
    <property type="protein sequence ID" value="KIW03416.1"/>
    <property type="molecule type" value="Genomic_DNA"/>
</dbReference>
<evidence type="ECO:0000313" key="4">
    <source>
        <dbReference type="Proteomes" id="UP000053259"/>
    </source>
</evidence>
<organism evidence="3 4">
    <name type="scientific">Verruconis gallopava</name>
    <dbReference type="NCBI Taxonomy" id="253628"/>
    <lineage>
        <taxon>Eukaryota</taxon>
        <taxon>Fungi</taxon>
        <taxon>Dikarya</taxon>
        <taxon>Ascomycota</taxon>
        <taxon>Pezizomycotina</taxon>
        <taxon>Dothideomycetes</taxon>
        <taxon>Pleosporomycetidae</taxon>
        <taxon>Venturiales</taxon>
        <taxon>Sympoventuriaceae</taxon>
        <taxon>Verruconis</taxon>
    </lineage>
</organism>
<dbReference type="InterPro" id="IPR010730">
    <property type="entry name" value="HET"/>
</dbReference>
<dbReference type="GeneID" id="27313164"/>
<evidence type="ECO:0000259" key="2">
    <source>
        <dbReference type="Pfam" id="PF06985"/>
    </source>
</evidence>
<feature type="domain" description="Heterokaryon incompatibility" evidence="2">
    <location>
        <begin position="171"/>
        <end position="353"/>
    </location>
</feature>
<dbReference type="InterPro" id="IPR052895">
    <property type="entry name" value="HetReg/Transcr_Mod"/>
</dbReference>
<dbReference type="OrthoDB" id="3477286at2759"/>
<dbReference type="VEuPathDB" id="FungiDB:PV09_05191"/>
<dbReference type="RefSeq" id="XP_016213285.1">
    <property type="nucleotide sequence ID" value="XM_016358666.1"/>
</dbReference>
<feature type="region of interest" description="Disordered" evidence="1">
    <location>
        <begin position="1"/>
        <end position="93"/>
    </location>
</feature>
<dbReference type="Pfam" id="PF06985">
    <property type="entry name" value="HET"/>
    <property type="match status" value="1"/>
</dbReference>
<keyword evidence="4" id="KW-1185">Reference proteome</keyword>
<name>A0A0D1XLX8_9PEZI</name>
<reference evidence="3 4" key="1">
    <citation type="submission" date="2015-01" db="EMBL/GenBank/DDBJ databases">
        <title>The Genome Sequence of Ochroconis gallopava CBS43764.</title>
        <authorList>
            <consortium name="The Broad Institute Genomics Platform"/>
            <person name="Cuomo C."/>
            <person name="de Hoog S."/>
            <person name="Gorbushina A."/>
            <person name="Stielow B."/>
            <person name="Teixiera M."/>
            <person name="Abouelleil A."/>
            <person name="Chapman S.B."/>
            <person name="Priest M."/>
            <person name="Young S.K."/>
            <person name="Wortman J."/>
            <person name="Nusbaum C."/>
            <person name="Birren B."/>
        </authorList>
    </citation>
    <scope>NUCLEOTIDE SEQUENCE [LARGE SCALE GENOMIC DNA]</scope>
    <source>
        <strain evidence="3 4">CBS 43764</strain>
    </source>
</reference>
<dbReference type="HOGENOM" id="CLU_004184_10_1_1"/>
<gene>
    <name evidence="3" type="ORF">PV09_05191</name>
</gene>
<accession>A0A0D1XLX8</accession>
<proteinExistence type="predicted"/>
<feature type="compositionally biased region" description="Low complexity" evidence="1">
    <location>
        <begin position="812"/>
        <end position="831"/>
    </location>
</feature>
<dbReference type="InParanoid" id="A0A0D1XLX8"/>
<dbReference type="Proteomes" id="UP000053259">
    <property type="component" value="Unassembled WGS sequence"/>
</dbReference>
<dbReference type="PANTHER" id="PTHR24148:SF64">
    <property type="entry name" value="HETEROKARYON INCOMPATIBILITY DOMAIN-CONTAINING PROTEIN"/>
    <property type="match status" value="1"/>
</dbReference>
<sequence length="885" mass="100846">MDITYPLPHPGHENLQTSRAPNWSNNESCRSELEPARAYGPILESNEKKRNAKAANLQPSTQSNRRSRFSRGSRDAAPGPSDLIRNNPNMDTGYTIDPIPKPGYYTGDSLFIKNTWNLFQIARRKRLRHQYHPLKKGYIRVLYLHPGDPQDAIFVSMATVPLDEAPNNIHYEALSYVWGDDTALFPIYIFNMTRNENHRKISEDKDCPIQEQFSQIFEHVSIFPVRKNLYSALHRMRKLPPRKGEKLDYRNWWRPSYTKVLWVDAICMNQKDIDEKNKQLPLMAEVYKKAQNVCIWLGEATPMNVISMDLISELKQTPIDEHMFNLFEDENKRSVFLDLMRNQWFGRRWILQELFYAQKATIHFGAKKQDSESFFIALGRALEILQESTENDSLYPTSRETLNAYGATVLRSLLFSEVLRRDALRKPYPTKALDWLIAKLTPFDAGDPRDIVFAVYNLAKNDPCVPIPPTDYNSSVLDVFTRMIEYSYNLGSGLDIILRCWVPTHNWHWINLNKHDRRRVDSVLPSWMRTLDKSAFGIPSEVFGGRINGDSFVGETESRFKASGSRKGVAIFGKRPKEKLWYSECTPADPLPSPAPHVVLREVYDGSLQVHGQVIGRVCERSDRMLPGIIPRDVLRMGGWKHSDTNERLELDGIPERLWRTLIAASTSKNGHNLDDHSACLRMMRLQDRSGDIRYDVVLKNARRDKIDRWLKDYLERARVACYNRRAILVEPDLDGVSAAVLQDGTFFGLAPDEVQVGDTVAVIYGCSVPVVLRQVRERPPAGFSVRDPFVRKKAGADQTPYLMPRGPSPEPRSTSPAPASPASSRRSQSPSPAPSDEAFSTQSTPIEGAAELWAVVGDCYVDGMMDGEAVDENASQRVRSFVLV</sequence>
<evidence type="ECO:0000313" key="3">
    <source>
        <dbReference type="EMBL" id="KIW03416.1"/>
    </source>
</evidence>
<feature type="compositionally biased region" description="Polar residues" evidence="1">
    <location>
        <begin position="14"/>
        <end position="28"/>
    </location>
</feature>
<evidence type="ECO:0000256" key="1">
    <source>
        <dbReference type="SAM" id="MobiDB-lite"/>
    </source>
</evidence>